<name>A0A6J6AQJ3_9ZZZZ</name>
<dbReference type="GO" id="GO:0043138">
    <property type="term" value="F:3'-5' DNA helicase activity"/>
    <property type="evidence" value="ECO:0007669"/>
    <property type="project" value="TreeGrafter"/>
</dbReference>
<dbReference type="Pfam" id="PF17764">
    <property type="entry name" value="PriA_3primeBD"/>
    <property type="match status" value="1"/>
</dbReference>
<evidence type="ECO:0000256" key="1">
    <source>
        <dbReference type="ARBA" id="ARBA00022741"/>
    </source>
</evidence>
<keyword evidence="2" id="KW-0067">ATP-binding</keyword>
<dbReference type="GO" id="GO:0006270">
    <property type="term" value="P:DNA replication initiation"/>
    <property type="evidence" value="ECO:0007669"/>
    <property type="project" value="TreeGrafter"/>
</dbReference>
<feature type="compositionally biased region" description="Polar residues" evidence="4">
    <location>
        <begin position="1"/>
        <end position="10"/>
    </location>
</feature>
<feature type="domain" description="Primosomal protein N' 3' DNA-binding" evidence="5">
    <location>
        <begin position="51"/>
        <end position="142"/>
    </location>
</feature>
<gene>
    <name evidence="6" type="ORF">UFOPK4201_02027</name>
</gene>
<evidence type="ECO:0000256" key="4">
    <source>
        <dbReference type="SAM" id="MobiDB-lite"/>
    </source>
</evidence>
<dbReference type="GO" id="GO:0006302">
    <property type="term" value="P:double-strand break repair"/>
    <property type="evidence" value="ECO:0007669"/>
    <property type="project" value="TreeGrafter"/>
</dbReference>
<organism evidence="6">
    <name type="scientific">freshwater metagenome</name>
    <dbReference type="NCBI Taxonomy" id="449393"/>
    <lineage>
        <taxon>unclassified sequences</taxon>
        <taxon>metagenomes</taxon>
        <taxon>ecological metagenomes</taxon>
    </lineage>
</organism>
<evidence type="ECO:0000256" key="3">
    <source>
        <dbReference type="ARBA" id="ARBA00023125"/>
    </source>
</evidence>
<dbReference type="AlphaFoldDB" id="A0A6J6AQJ3"/>
<reference evidence="6" key="1">
    <citation type="submission" date="2020-05" db="EMBL/GenBank/DDBJ databases">
        <authorList>
            <person name="Chiriac C."/>
            <person name="Salcher M."/>
            <person name="Ghai R."/>
            <person name="Kavagutti S V."/>
        </authorList>
    </citation>
    <scope>NUCLEOTIDE SEQUENCE</scope>
</reference>
<dbReference type="GO" id="GO:0003677">
    <property type="term" value="F:DNA binding"/>
    <property type="evidence" value="ECO:0007669"/>
    <property type="project" value="UniProtKB-KW"/>
</dbReference>
<dbReference type="GO" id="GO:0005524">
    <property type="term" value="F:ATP binding"/>
    <property type="evidence" value="ECO:0007669"/>
    <property type="project" value="UniProtKB-KW"/>
</dbReference>
<keyword evidence="3" id="KW-0238">DNA-binding</keyword>
<evidence type="ECO:0000313" key="6">
    <source>
        <dbReference type="EMBL" id="CAB4372974.1"/>
    </source>
</evidence>
<dbReference type="GO" id="GO:0006310">
    <property type="term" value="P:DNA recombination"/>
    <property type="evidence" value="ECO:0007669"/>
    <property type="project" value="TreeGrafter"/>
</dbReference>
<feature type="region of interest" description="Disordered" evidence="4">
    <location>
        <begin position="1"/>
        <end position="26"/>
    </location>
</feature>
<sequence length="620" mass="66005">MVADPQQPSLSFDPPQPVGSNEPDIEITIAPDGTVADIDQSDQHVVRVRPDVPAIDKTFDYLVPPLMSEQIRVGTIVRIALHGRRVGGWVVEDRVEPPKGVTLQSLAKVSGWGPPPELFDLADWASWRWAGRPAALLNTASPSSVVRGLPRAPVRTPPPAPIGSDEIHGLAQEALAGGVTTLRLAPAVDPYPLLLAAAALGPILVAAPVASMARHLGVRLRRAGVPVALLPDDWSLARAGWANVFGSRSAAFAPIASPAAIVVLDEHDESFQQEQAPTWNARDVLIERARRAGIPCVLVSPTPSLEALDAGRLITQSRSAERAGWPLVDLVDRRDEPPGSGLFSERLVDALRSDGRVVCILNRKGRSRLSSCAACGEVAACEKCSAAVVQGDDGALVCLRCDTVRPLLCVKCGGTKMKNLRAGVNRVREELEALVREPVAELTAERGTDAGGTGTRVIVGTEAALYRVHNADVVAFLDFDQELLAPRYRAAEEAMALLARAARVVGGREGGGRLLVQTRLPQHEVLQGALLAEPTRVSDAERARRESLGFPPAKVMALISGASAEAWVNAFVAPIGVEVLGPADGRWIVRASDHDTLCNALAAAIRPSGRLRIEVDPLRF</sequence>
<protein>
    <submittedName>
        <fullName evidence="6">Unannotated protein</fullName>
    </submittedName>
</protein>
<dbReference type="Gene3D" id="3.40.50.300">
    <property type="entry name" value="P-loop containing nucleotide triphosphate hydrolases"/>
    <property type="match status" value="1"/>
</dbReference>
<keyword evidence="1" id="KW-0547">Nucleotide-binding</keyword>
<dbReference type="PANTHER" id="PTHR30580">
    <property type="entry name" value="PRIMOSOMAL PROTEIN N"/>
    <property type="match status" value="1"/>
</dbReference>
<dbReference type="InterPro" id="IPR027417">
    <property type="entry name" value="P-loop_NTPase"/>
</dbReference>
<dbReference type="PANTHER" id="PTHR30580:SF0">
    <property type="entry name" value="PRIMOSOMAL PROTEIN N"/>
    <property type="match status" value="1"/>
</dbReference>
<dbReference type="InterPro" id="IPR041222">
    <property type="entry name" value="PriA_3primeBD"/>
</dbReference>
<proteinExistence type="predicted"/>
<dbReference type="Gene3D" id="3.40.1440.60">
    <property type="entry name" value="PriA, 3(prime) DNA-binding domain"/>
    <property type="match status" value="1"/>
</dbReference>
<accession>A0A6J6AQJ3</accession>
<evidence type="ECO:0000259" key="5">
    <source>
        <dbReference type="Pfam" id="PF17764"/>
    </source>
</evidence>
<evidence type="ECO:0000256" key="2">
    <source>
        <dbReference type="ARBA" id="ARBA00022840"/>
    </source>
</evidence>
<dbReference type="EMBL" id="CAEUNJ010000139">
    <property type="protein sequence ID" value="CAB4372974.1"/>
    <property type="molecule type" value="Genomic_DNA"/>
</dbReference>
<dbReference type="InterPro" id="IPR042115">
    <property type="entry name" value="PriA_3primeBD_sf"/>
</dbReference>